<evidence type="ECO:0000256" key="2">
    <source>
        <dbReference type="ARBA" id="ARBA00023186"/>
    </source>
</evidence>
<dbReference type="PANTHER" id="PTHR33643">
    <property type="entry name" value="UREASE ACCESSORY PROTEIN D"/>
    <property type="match status" value="1"/>
</dbReference>
<proteinExistence type="inferred from homology"/>
<dbReference type="InterPro" id="IPR002669">
    <property type="entry name" value="UreD"/>
</dbReference>
<organism evidence="3">
    <name type="scientific">hydrothermal vent metagenome</name>
    <dbReference type="NCBI Taxonomy" id="652676"/>
    <lineage>
        <taxon>unclassified sequences</taxon>
        <taxon>metagenomes</taxon>
        <taxon>ecological metagenomes</taxon>
    </lineage>
</organism>
<dbReference type="GO" id="GO:0016151">
    <property type="term" value="F:nickel cation binding"/>
    <property type="evidence" value="ECO:0007669"/>
    <property type="project" value="InterPro"/>
</dbReference>
<dbReference type="EMBL" id="UOFQ01000049">
    <property type="protein sequence ID" value="VAW86694.1"/>
    <property type="molecule type" value="Genomic_DNA"/>
</dbReference>
<name>A0A3B0ZYY7_9ZZZZ</name>
<keyword evidence="2" id="KW-0143">Chaperone</keyword>
<dbReference type="PANTHER" id="PTHR33643:SF1">
    <property type="entry name" value="UREASE ACCESSORY PROTEIN D"/>
    <property type="match status" value="1"/>
</dbReference>
<sequence length="277" mass="30786">MSAILQPSCWQASLALRFARRAGRTAIVHRKHFGPLRIQSPFYPEGEVCHVYLLHPPGGVVGGDQLAIDVEVEDGAHALLTTPASGKFYRSNGLVALQQQNLTVRKGATLEWLPQDTILFSSSHVQMNTRIDLEAGARFIGWEMLCLGRPASDELYEAGLCRQTFELWRDGEPLLIERAHFDASQPFMQQAWGMQGYTVSATLVATNADGETLKAAREIELELDEGLLSCTLMGDLLVCRLLAHQGETARLTFSRVWQEIRPLVIGFDASVPRIWNT</sequence>
<protein>
    <submittedName>
        <fullName evidence="3">Urease accessory protein UreD</fullName>
    </submittedName>
</protein>
<gene>
    <name evidence="3" type="ORF">MNBD_GAMMA17-456</name>
</gene>
<dbReference type="AlphaFoldDB" id="A0A3B0ZYY7"/>
<dbReference type="Pfam" id="PF01774">
    <property type="entry name" value="UreD"/>
    <property type="match status" value="1"/>
</dbReference>
<comment type="similarity">
    <text evidence="1">Belongs to the UreD family.</text>
</comment>
<accession>A0A3B0ZYY7</accession>
<reference evidence="3" key="1">
    <citation type="submission" date="2018-06" db="EMBL/GenBank/DDBJ databases">
        <authorList>
            <person name="Zhirakovskaya E."/>
        </authorList>
    </citation>
    <scope>NUCLEOTIDE SEQUENCE</scope>
</reference>
<evidence type="ECO:0000256" key="1">
    <source>
        <dbReference type="ARBA" id="ARBA00007177"/>
    </source>
</evidence>
<dbReference type="HAMAP" id="MF_01384">
    <property type="entry name" value="UreD"/>
    <property type="match status" value="1"/>
</dbReference>
<evidence type="ECO:0000313" key="3">
    <source>
        <dbReference type="EMBL" id="VAW86694.1"/>
    </source>
</evidence>